<reference evidence="1 2" key="1">
    <citation type="submission" date="2024-07" db="EMBL/GenBank/DDBJ databases">
        <title>Section-level genome sequencing and comparative genomics of Aspergillus sections Usti and Cavernicolus.</title>
        <authorList>
            <consortium name="Lawrence Berkeley National Laboratory"/>
            <person name="Nybo J.L."/>
            <person name="Vesth T.C."/>
            <person name="Theobald S."/>
            <person name="Frisvad J.C."/>
            <person name="Larsen T.O."/>
            <person name="Kjaerboelling I."/>
            <person name="Rothschild-Mancinelli K."/>
            <person name="Lyhne E.K."/>
            <person name="Kogle M.E."/>
            <person name="Barry K."/>
            <person name="Clum A."/>
            <person name="Na H."/>
            <person name="Ledsgaard L."/>
            <person name="Lin J."/>
            <person name="Lipzen A."/>
            <person name="Kuo A."/>
            <person name="Riley R."/>
            <person name="Mondo S."/>
            <person name="Labutti K."/>
            <person name="Haridas S."/>
            <person name="Pangalinan J."/>
            <person name="Salamov A.A."/>
            <person name="Simmons B.A."/>
            <person name="Magnuson J.K."/>
            <person name="Chen J."/>
            <person name="Drula E."/>
            <person name="Henrissat B."/>
            <person name="Wiebenga A."/>
            <person name="Lubbers R.J."/>
            <person name="Gomes A.C."/>
            <person name="Makela M.R."/>
            <person name="Stajich J."/>
            <person name="Grigoriev I.V."/>
            <person name="Mortensen U.H."/>
            <person name="De Vries R.P."/>
            <person name="Baker S.E."/>
            <person name="Andersen M.R."/>
        </authorList>
    </citation>
    <scope>NUCLEOTIDE SEQUENCE [LARGE SCALE GENOMIC DNA]</scope>
    <source>
        <strain evidence="1 2">CBS 588.65</strain>
    </source>
</reference>
<evidence type="ECO:0000313" key="1">
    <source>
        <dbReference type="EMBL" id="KAL2816701.1"/>
    </source>
</evidence>
<evidence type="ECO:0000313" key="2">
    <source>
        <dbReference type="Proteomes" id="UP001610334"/>
    </source>
</evidence>
<protein>
    <submittedName>
        <fullName evidence="1">Uncharacterized protein</fullName>
    </submittedName>
</protein>
<sequence>MLPHDSNALGHEDSRAQLYVSVLLHYDAILHGLTALALCNLEPQDRSGNTRAATLFHRKKLFDLVTDMLSRGVIDDLLIQAICLLIPIDDYLGYVDYSQVHLDGLEVVVRARGGYDTVGQSVPGMSHNLQTSLLVVRSLLLPHIQTSLHYAPPPGVPGSLHPISFLETPLELGLPTGFTHLIPTGHLSTGLILILQNFSAWIHTHSHTLAAQTPIWRYSARNT</sequence>
<comment type="caution">
    <text evidence="1">The sequence shown here is derived from an EMBL/GenBank/DDBJ whole genome shotgun (WGS) entry which is preliminary data.</text>
</comment>
<dbReference type="EMBL" id="JBFXLT010000021">
    <property type="protein sequence ID" value="KAL2816701.1"/>
    <property type="molecule type" value="Genomic_DNA"/>
</dbReference>
<name>A0ABR4HMQ5_9EURO</name>
<dbReference type="Proteomes" id="UP001610334">
    <property type="component" value="Unassembled WGS sequence"/>
</dbReference>
<proteinExistence type="predicted"/>
<accession>A0ABR4HMQ5</accession>
<keyword evidence="2" id="KW-1185">Reference proteome</keyword>
<organism evidence="1 2">
    <name type="scientific">Aspergillus granulosus</name>
    <dbReference type="NCBI Taxonomy" id="176169"/>
    <lineage>
        <taxon>Eukaryota</taxon>
        <taxon>Fungi</taxon>
        <taxon>Dikarya</taxon>
        <taxon>Ascomycota</taxon>
        <taxon>Pezizomycotina</taxon>
        <taxon>Eurotiomycetes</taxon>
        <taxon>Eurotiomycetidae</taxon>
        <taxon>Eurotiales</taxon>
        <taxon>Aspergillaceae</taxon>
        <taxon>Aspergillus</taxon>
        <taxon>Aspergillus subgen. Nidulantes</taxon>
    </lineage>
</organism>
<gene>
    <name evidence="1" type="ORF">BJX63DRAFT_387132</name>
</gene>